<keyword evidence="3" id="KW-1185">Reference proteome</keyword>
<dbReference type="EnsemblMetazoa" id="tetur26g00250.1">
    <property type="protein sequence ID" value="tetur26g00250.1"/>
    <property type="gene ID" value="tetur26g00250"/>
</dbReference>
<dbReference type="Proteomes" id="UP000015104">
    <property type="component" value="Unassembled WGS sequence"/>
</dbReference>
<reference evidence="3" key="1">
    <citation type="submission" date="2011-08" db="EMBL/GenBank/DDBJ databases">
        <authorList>
            <person name="Rombauts S."/>
        </authorList>
    </citation>
    <scope>NUCLEOTIDE SEQUENCE</scope>
    <source>
        <strain evidence="3">London</strain>
    </source>
</reference>
<sequence>MAFSFFSFLNVFFDVLDFFCVLLFFLGKFTHCSLTWLLKCVFDHKALAE</sequence>
<evidence type="ECO:0000256" key="1">
    <source>
        <dbReference type="SAM" id="Phobius"/>
    </source>
</evidence>
<evidence type="ECO:0000313" key="2">
    <source>
        <dbReference type="EnsemblMetazoa" id="tetur26g00250.1"/>
    </source>
</evidence>
<reference evidence="2" key="2">
    <citation type="submission" date="2015-06" db="UniProtKB">
        <authorList>
            <consortium name="EnsemblMetazoa"/>
        </authorList>
    </citation>
    <scope>IDENTIFICATION</scope>
</reference>
<keyword evidence="1" id="KW-0812">Transmembrane</keyword>
<accession>T1KXI1</accession>
<dbReference type="AlphaFoldDB" id="T1KXI1"/>
<dbReference type="HOGENOM" id="CLU_3144626_0_0_1"/>
<name>T1KXI1_TETUR</name>
<dbReference type="EMBL" id="CAEY01000695">
    <property type="status" value="NOT_ANNOTATED_CDS"/>
    <property type="molecule type" value="Genomic_DNA"/>
</dbReference>
<keyword evidence="1" id="KW-1133">Transmembrane helix</keyword>
<evidence type="ECO:0000313" key="3">
    <source>
        <dbReference type="Proteomes" id="UP000015104"/>
    </source>
</evidence>
<keyword evidence="1" id="KW-0472">Membrane</keyword>
<protein>
    <submittedName>
        <fullName evidence="2">Uncharacterized protein</fullName>
    </submittedName>
</protein>
<proteinExistence type="predicted"/>
<feature type="transmembrane region" description="Helical" evidence="1">
    <location>
        <begin position="6"/>
        <end position="26"/>
    </location>
</feature>
<organism evidence="2 3">
    <name type="scientific">Tetranychus urticae</name>
    <name type="common">Two-spotted spider mite</name>
    <dbReference type="NCBI Taxonomy" id="32264"/>
    <lineage>
        <taxon>Eukaryota</taxon>
        <taxon>Metazoa</taxon>
        <taxon>Ecdysozoa</taxon>
        <taxon>Arthropoda</taxon>
        <taxon>Chelicerata</taxon>
        <taxon>Arachnida</taxon>
        <taxon>Acari</taxon>
        <taxon>Acariformes</taxon>
        <taxon>Trombidiformes</taxon>
        <taxon>Prostigmata</taxon>
        <taxon>Eleutherengona</taxon>
        <taxon>Raphignathae</taxon>
        <taxon>Tetranychoidea</taxon>
        <taxon>Tetranychidae</taxon>
        <taxon>Tetranychus</taxon>
    </lineage>
</organism>